<dbReference type="InterPro" id="IPR036890">
    <property type="entry name" value="HATPase_C_sf"/>
</dbReference>
<evidence type="ECO:0000313" key="21">
    <source>
        <dbReference type="Proteomes" id="UP000252182"/>
    </source>
</evidence>
<evidence type="ECO:0000256" key="8">
    <source>
        <dbReference type="ARBA" id="ARBA00022592"/>
    </source>
</evidence>
<keyword evidence="10 18" id="KW-0812">Transmembrane</keyword>
<gene>
    <name evidence="20" type="primary">phoR</name>
    <name evidence="20" type="ORF">DTO96_101702</name>
</gene>
<dbReference type="SMART" id="SM00387">
    <property type="entry name" value="HATPase_c"/>
    <property type="match status" value="1"/>
</dbReference>
<dbReference type="InterPro" id="IPR003594">
    <property type="entry name" value="HATPase_dom"/>
</dbReference>
<keyword evidence="14 18" id="KW-1133">Transmembrane helix</keyword>
<keyword evidence="12" id="KW-0418">Kinase</keyword>
<feature type="transmembrane region" description="Helical" evidence="18">
    <location>
        <begin position="15"/>
        <end position="43"/>
    </location>
</feature>
<dbReference type="SUPFAM" id="SSF47384">
    <property type="entry name" value="Homodimeric domain of signal transducing histidine kinase"/>
    <property type="match status" value="1"/>
</dbReference>
<dbReference type="InterPro" id="IPR050351">
    <property type="entry name" value="BphY/WalK/GraS-like"/>
</dbReference>
<dbReference type="PANTHER" id="PTHR45453:SF1">
    <property type="entry name" value="PHOSPHATE REGULON SENSOR PROTEIN PHOR"/>
    <property type="match status" value="1"/>
</dbReference>
<protein>
    <recommendedName>
        <fullName evidence="4">Phosphate regulon sensor protein PhoR</fullName>
        <ecNumber evidence="3">2.7.13.3</ecNumber>
    </recommendedName>
</protein>
<keyword evidence="9 20" id="KW-0808">Transferase</keyword>
<reference evidence="21" key="1">
    <citation type="submission" date="2018-07" db="EMBL/GenBank/DDBJ databases">
        <authorList>
            <person name="Kim H."/>
        </authorList>
    </citation>
    <scope>NUCLEOTIDE SEQUENCE [LARGE SCALE GENOMIC DNA]</scope>
    <source>
        <strain evidence="21">F02</strain>
    </source>
</reference>
<dbReference type="Gene3D" id="3.30.450.20">
    <property type="entry name" value="PAS domain"/>
    <property type="match status" value="1"/>
</dbReference>
<comment type="subcellular location">
    <subcellularLocation>
        <location evidence="2">Cell inner membrane</location>
        <topology evidence="2">Multi-pass membrane protein</topology>
    </subcellularLocation>
</comment>
<dbReference type="CDD" id="cd00082">
    <property type="entry name" value="HisKA"/>
    <property type="match status" value="1"/>
</dbReference>
<dbReference type="AlphaFoldDB" id="A0A345DC74"/>
<evidence type="ECO:0000256" key="12">
    <source>
        <dbReference type="ARBA" id="ARBA00022777"/>
    </source>
</evidence>
<keyword evidence="15" id="KW-0902">Two-component regulatory system</keyword>
<proteinExistence type="predicted"/>
<dbReference type="PANTHER" id="PTHR45453">
    <property type="entry name" value="PHOSPHATE REGULON SENSOR PROTEIN PHOR"/>
    <property type="match status" value="1"/>
</dbReference>
<keyword evidence="8" id="KW-0592">Phosphate transport</keyword>
<dbReference type="EC" id="2.7.13.3" evidence="3"/>
<evidence type="ECO:0000256" key="4">
    <source>
        <dbReference type="ARBA" id="ARBA00019665"/>
    </source>
</evidence>
<evidence type="ECO:0000256" key="10">
    <source>
        <dbReference type="ARBA" id="ARBA00022692"/>
    </source>
</evidence>
<dbReference type="SUPFAM" id="SSF55874">
    <property type="entry name" value="ATPase domain of HSP90 chaperone/DNA topoisomerase II/histidine kinase"/>
    <property type="match status" value="1"/>
</dbReference>
<evidence type="ECO:0000256" key="1">
    <source>
        <dbReference type="ARBA" id="ARBA00000085"/>
    </source>
</evidence>
<keyword evidence="21" id="KW-1185">Reference proteome</keyword>
<dbReference type="Pfam" id="PF02518">
    <property type="entry name" value="HATPase_c"/>
    <property type="match status" value="1"/>
</dbReference>
<dbReference type="InterPro" id="IPR004358">
    <property type="entry name" value="Sig_transdc_His_kin-like_C"/>
</dbReference>
<evidence type="ECO:0000259" key="19">
    <source>
        <dbReference type="PROSITE" id="PS50109"/>
    </source>
</evidence>
<dbReference type="GO" id="GO:0006817">
    <property type="term" value="P:phosphate ion transport"/>
    <property type="evidence" value="ECO:0007669"/>
    <property type="project" value="UniProtKB-KW"/>
</dbReference>
<evidence type="ECO:0000256" key="11">
    <source>
        <dbReference type="ARBA" id="ARBA00022741"/>
    </source>
</evidence>
<evidence type="ECO:0000256" key="15">
    <source>
        <dbReference type="ARBA" id="ARBA00023012"/>
    </source>
</evidence>
<evidence type="ECO:0000256" key="9">
    <source>
        <dbReference type="ARBA" id="ARBA00022679"/>
    </source>
</evidence>
<dbReference type="Gene3D" id="1.10.287.130">
    <property type="match status" value="1"/>
</dbReference>
<keyword evidence="16 18" id="KW-0472">Membrane</keyword>
<dbReference type="SMART" id="SM00388">
    <property type="entry name" value="HisKA"/>
    <property type="match status" value="1"/>
</dbReference>
<evidence type="ECO:0000256" key="2">
    <source>
        <dbReference type="ARBA" id="ARBA00004429"/>
    </source>
</evidence>
<dbReference type="SUPFAM" id="SSF55785">
    <property type="entry name" value="PYP-like sensor domain (PAS domain)"/>
    <property type="match status" value="1"/>
</dbReference>
<accession>A0A345DC74</accession>
<evidence type="ECO:0000256" key="17">
    <source>
        <dbReference type="ARBA" id="ARBA00025207"/>
    </source>
</evidence>
<dbReference type="InterPro" id="IPR014310">
    <property type="entry name" value="Sig_transdc_His_kinase_PhoR"/>
</dbReference>
<evidence type="ECO:0000313" key="20">
    <source>
        <dbReference type="EMBL" id="AXF85962.1"/>
    </source>
</evidence>
<evidence type="ECO:0000256" key="16">
    <source>
        <dbReference type="ARBA" id="ARBA00023136"/>
    </source>
</evidence>
<evidence type="ECO:0000256" key="6">
    <source>
        <dbReference type="ARBA" id="ARBA00022475"/>
    </source>
</evidence>
<dbReference type="KEGG" id="hyf:DTO96_101702"/>
<dbReference type="InterPro" id="IPR000014">
    <property type="entry name" value="PAS"/>
</dbReference>
<comment type="function">
    <text evidence="17">Member of the two-component regulatory system PhoR/PhoB involved in the phosphate regulon genes expression. PhoR may function as a membrane-associated protein kinase that phosphorylates PhoB in response to environmental signals.</text>
</comment>
<feature type="domain" description="Histidine kinase" evidence="19">
    <location>
        <begin position="211"/>
        <end position="428"/>
    </location>
</feature>
<comment type="catalytic activity">
    <reaction evidence="1">
        <text>ATP + protein L-histidine = ADP + protein N-phospho-L-histidine.</text>
        <dbReference type="EC" id="2.7.13.3"/>
    </reaction>
</comment>
<dbReference type="NCBIfam" id="TIGR02966">
    <property type="entry name" value="phoR_proteo"/>
    <property type="match status" value="1"/>
</dbReference>
<evidence type="ECO:0000256" key="7">
    <source>
        <dbReference type="ARBA" id="ARBA00022553"/>
    </source>
</evidence>
<evidence type="ECO:0000256" key="14">
    <source>
        <dbReference type="ARBA" id="ARBA00022989"/>
    </source>
</evidence>
<dbReference type="Pfam" id="PF13188">
    <property type="entry name" value="PAS_8"/>
    <property type="match status" value="1"/>
</dbReference>
<keyword evidence="5" id="KW-0813">Transport</keyword>
<keyword evidence="11" id="KW-0547">Nucleotide-binding</keyword>
<sequence length="430" mass="49108">MKQVSFIRAAVVPTIVLTMIVGLLTLFLPIWVGLGVVIVFLVWQLSNHYRELRHFALWLSYPISTNVPSGHGVWTDIFAKLYALRRTDEKHEAELAEWLERFQNTMRHLPDGVVLMDKSSHLEWCNPVAEQHFEFSLARDIGNRMVNLAREPKLIEYIRAAKYDEPMKVVYLSRHLEVTLIDFEENRVILASRDITETERVDAMRRDFIANASHELRTPLTVISGFLEYAQDPETMSSISPEEQQRQLKLMHRQAEHMTVLVSDMLMLSRLESDVVVDDVSIDMPRLLEQQLIEAEALSNGRHEFQADMTQVKLRGSHQEIASVVSNLLSNAVRYTPEGGTITLNWLVQDGRPSLSVKDTGAGIAPEHLPRLTERFYRVNKDQSRATKGTGLGLAIVKHVLIRHQAELKITSKVGEGTSFMVLFPKERLL</sequence>
<evidence type="ECO:0000256" key="3">
    <source>
        <dbReference type="ARBA" id="ARBA00012438"/>
    </source>
</evidence>
<dbReference type="GO" id="GO:0016036">
    <property type="term" value="P:cellular response to phosphate starvation"/>
    <property type="evidence" value="ECO:0007669"/>
    <property type="project" value="TreeGrafter"/>
</dbReference>
<dbReference type="GO" id="GO:0005886">
    <property type="term" value="C:plasma membrane"/>
    <property type="evidence" value="ECO:0007669"/>
    <property type="project" value="UniProtKB-SubCell"/>
</dbReference>
<dbReference type="InterPro" id="IPR003661">
    <property type="entry name" value="HisK_dim/P_dom"/>
</dbReference>
<evidence type="ECO:0000256" key="18">
    <source>
        <dbReference type="SAM" id="Phobius"/>
    </source>
</evidence>
<dbReference type="PRINTS" id="PR00344">
    <property type="entry name" value="BCTRLSENSOR"/>
</dbReference>
<dbReference type="InterPro" id="IPR035965">
    <property type="entry name" value="PAS-like_dom_sf"/>
</dbReference>
<dbReference type="OrthoDB" id="9813151at2"/>
<dbReference type="GO" id="GO:0000155">
    <property type="term" value="F:phosphorelay sensor kinase activity"/>
    <property type="evidence" value="ECO:0007669"/>
    <property type="project" value="InterPro"/>
</dbReference>
<dbReference type="InterPro" id="IPR036097">
    <property type="entry name" value="HisK_dim/P_sf"/>
</dbReference>
<evidence type="ECO:0000256" key="13">
    <source>
        <dbReference type="ARBA" id="ARBA00022840"/>
    </source>
</evidence>
<dbReference type="EMBL" id="CP031124">
    <property type="protein sequence ID" value="AXF85962.1"/>
    <property type="molecule type" value="Genomic_DNA"/>
</dbReference>
<dbReference type="Proteomes" id="UP000252182">
    <property type="component" value="Chromosome"/>
</dbReference>
<dbReference type="Pfam" id="PF00512">
    <property type="entry name" value="HisKA"/>
    <property type="match status" value="1"/>
</dbReference>
<evidence type="ECO:0000256" key="5">
    <source>
        <dbReference type="ARBA" id="ARBA00022448"/>
    </source>
</evidence>
<dbReference type="InterPro" id="IPR021766">
    <property type="entry name" value="PhoR_N"/>
</dbReference>
<name>A0A345DC74_9BURK</name>
<keyword evidence="6" id="KW-1003">Cell membrane</keyword>
<dbReference type="PROSITE" id="PS50109">
    <property type="entry name" value="HIS_KIN"/>
    <property type="match status" value="1"/>
</dbReference>
<dbReference type="InterPro" id="IPR005467">
    <property type="entry name" value="His_kinase_dom"/>
</dbReference>
<keyword evidence="7" id="KW-0597">Phosphoprotein</keyword>
<dbReference type="RefSeq" id="WP_114563092.1">
    <property type="nucleotide sequence ID" value="NZ_CP031124.1"/>
</dbReference>
<dbReference type="Gene3D" id="3.30.565.10">
    <property type="entry name" value="Histidine kinase-like ATPase, C-terminal domain"/>
    <property type="match status" value="1"/>
</dbReference>
<dbReference type="Pfam" id="PF11808">
    <property type="entry name" value="PhoR"/>
    <property type="match status" value="1"/>
</dbReference>
<dbReference type="FunFam" id="3.30.565.10:FF:000006">
    <property type="entry name" value="Sensor histidine kinase WalK"/>
    <property type="match status" value="1"/>
</dbReference>
<dbReference type="GO" id="GO:0005524">
    <property type="term" value="F:ATP binding"/>
    <property type="evidence" value="ECO:0007669"/>
    <property type="project" value="UniProtKB-KW"/>
</dbReference>
<organism evidence="20 21">
    <name type="scientific">Ephemeroptericola cinctiostellae</name>
    <dbReference type="NCBI Taxonomy" id="2268024"/>
    <lineage>
        <taxon>Bacteria</taxon>
        <taxon>Pseudomonadati</taxon>
        <taxon>Pseudomonadota</taxon>
        <taxon>Betaproteobacteria</taxon>
        <taxon>Burkholderiales</taxon>
        <taxon>Burkholderiaceae</taxon>
        <taxon>Ephemeroptericola</taxon>
    </lineage>
</organism>
<dbReference type="FunFam" id="1.10.287.130:FF:000001">
    <property type="entry name" value="Two-component sensor histidine kinase"/>
    <property type="match status" value="1"/>
</dbReference>
<keyword evidence="13" id="KW-0067">ATP-binding</keyword>
<dbReference type="GO" id="GO:0004721">
    <property type="term" value="F:phosphoprotein phosphatase activity"/>
    <property type="evidence" value="ECO:0007669"/>
    <property type="project" value="InterPro"/>
</dbReference>